<dbReference type="InterPro" id="IPR041049">
    <property type="entry name" value="DUF5615"/>
</dbReference>
<comment type="caution">
    <text evidence="3">The sequence shown here is derived from an EMBL/GenBank/DDBJ whole genome shotgun (WGS) entry which is preliminary data.</text>
</comment>
<dbReference type="EMBL" id="JANUCP010000007">
    <property type="protein sequence ID" value="MCS3920807.1"/>
    <property type="molecule type" value="Genomic_DNA"/>
</dbReference>
<dbReference type="RefSeq" id="WP_259100968.1">
    <property type="nucleotide sequence ID" value="NZ_CP130454.1"/>
</dbReference>
<evidence type="ECO:0000256" key="1">
    <source>
        <dbReference type="SAM" id="MobiDB-lite"/>
    </source>
</evidence>
<feature type="region of interest" description="Disordered" evidence="1">
    <location>
        <begin position="117"/>
        <end position="137"/>
    </location>
</feature>
<accession>A0ABT2ESA3</accession>
<name>A0ABT2ESA3_9BACT</name>
<dbReference type="Proteomes" id="UP001204798">
    <property type="component" value="Unassembled WGS sequence"/>
</dbReference>
<evidence type="ECO:0000313" key="3">
    <source>
        <dbReference type="EMBL" id="MCS3920807.1"/>
    </source>
</evidence>
<organism evidence="3 4">
    <name type="scientific">Candidatus Fervidibacter sacchari</name>
    <dbReference type="NCBI Taxonomy" id="1448929"/>
    <lineage>
        <taxon>Bacteria</taxon>
        <taxon>Candidatus Fervidibacterota</taxon>
        <taxon>Candidatus Fervidibacter</taxon>
    </lineage>
</organism>
<evidence type="ECO:0000313" key="4">
    <source>
        <dbReference type="Proteomes" id="UP001204798"/>
    </source>
</evidence>
<dbReference type="Pfam" id="PF18480">
    <property type="entry name" value="DUF5615"/>
    <property type="match status" value="1"/>
</dbReference>
<keyword evidence="4" id="KW-1185">Reference proteome</keyword>
<evidence type="ECO:0000259" key="2">
    <source>
        <dbReference type="Pfam" id="PF18480"/>
    </source>
</evidence>
<reference evidence="3 4" key="1">
    <citation type="submission" date="2022-08" db="EMBL/GenBank/DDBJ databases">
        <title>Bacterial and archaeal communities from various locations to study Microbial Dark Matter (Phase II).</title>
        <authorList>
            <person name="Stepanauskas R."/>
        </authorList>
    </citation>
    <scope>NUCLEOTIDE SEQUENCE [LARGE SCALE GENOMIC DNA]</scope>
    <source>
        <strain evidence="3 4">PD1</strain>
    </source>
</reference>
<protein>
    <submittedName>
        <fullName evidence="3">Nuclease of putative toxin-antitoxin system</fullName>
    </submittedName>
</protein>
<proteinExistence type="predicted"/>
<feature type="domain" description="DUF5615" evidence="2">
    <location>
        <begin position="4"/>
        <end position="105"/>
    </location>
</feature>
<sequence length="137" mass="15318">MKWLPRSLKQLLGSVGHQCRHTGEIGLERASDWVVLEEAARVGAVILVHDLDYGRLLAFSGASKPSVVIVRPSRPKPRNIFGRHMAVWLMIERPLMDGAVVVLEDATVRIRHLPVKQTKQSERQKKVGQQNSKVGAQ</sequence>
<feature type="compositionally biased region" description="Polar residues" evidence="1">
    <location>
        <begin position="127"/>
        <end position="137"/>
    </location>
</feature>
<gene>
    <name evidence="3" type="ORF">M2350_003244</name>
</gene>